<evidence type="ECO:0008006" key="4">
    <source>
        <dbReference type="Google" id="ProtNLM"/>
    </source>
</evidence>
<name>Q0AKU0_MARMM</name>
<dbReference type="RefSeq" id="WP_011644747.1">
    <property type="nucleotide sequence ID" value="NC_008347.1"/>
</dbReference>
<dbReference type="AlphaFoldDB" id="Q0AKU0"/>
<evidence type="ECO:0000313" key="3">
    <source>
        <dbReference type="Proteomes" id="UP000001964"/>
    </source>
</evidence>
<accession>Q0AKU0</accession>
<dbReference type="OrthoDB" id="7630419at2"/>
<dbReference type="HOGENOM" id="CLU_962434_0_0_5"/>
<dbReference type="Proteomes" id="UP000001964">
    <property type="component" value="Chromosome"/>
</dbReference>
<organism evidence="2 3">
    <name type="scientific">Maricaulis maris (strain MCS10)</name>
    <name type="common">Caulobacter maris</name>
    <dbReference type="NCBI Taxonomy" id="394221"/>
    <lineage>
        <taxon>Bacteria</taxon>
        <taxon>Pseudomonadati</taxon>
        <taxon>Pseudomonadota</taxon>
        <taxon>Alphaproteobacteria</taxon>
        <taxon>Maricaulales</taxon>
        <taxon>Maricaulaceae</taxon>
        <taxon>Maricaulis</taxon>
    </lineage>
</organism>
<gene>
    <name evidence="2" type="ordered locus">Mmar10_2822</name>
</gene>
<dbReference type="KEGG" id="mmr:Mmar10_2822"/>
<protein>
    <recommendedName>
        <fullName evidence="4">DUF1036 domain-containing protein</fullName>
    </recommendedName>
</protein>
<evidence type="ECO:0000313" key="2">
    <source>
        <dbReference type="EMBL" id="ABI67103.1"/>
    </source>
</evidence>
<evidence type="ECO:0000256" key="1">
    <source>
        <dbReference type="SAM" id="SignalP"/>
    </source>
</evidence>
<proteinExistence type="predicted"/>
<keyword evidence="3" id="KW-1185">Reference proteome</keyword>
<sequence precursor="true">MPSLRLLAPRLLAAAVVSGLLSLVSPSEALAQRDVLLNICNETGFSVAIASAYRTTAADDRTLRSWFLVEPGECLEGAVNNVVGATLDVHVMSGEWRWPARTSDAVYCTPAGSTFALATGEPCSGARQARNYIRLPIGASRYRGIGQVDYRVRCESLSAEDAALCVGAPRDERGMAQIVRTLEVCHGGQREVEAVVLLDRTSGGFELAARQSLAAGECADLYRGFPPGNRVFVGTVGRNLDGGSLGACLPETADGPVLADGGVCDATRNVRLNAHDFRPNVSRFTAYLD</sequence>
<dbReference type="STRING" id="394221.Mmar10_2822"/>
<dbReference type="EMBL" id="CP000449">
    <property type="protein sequence ID" value="ABI67103.1"/>
    <property type="molecule type" value="Genomic_DNA"/>
</dbReference>
<feature type="chain" id="PRO_5004168214" description="DUF1036 domain-containing protein" evidence="1">
    <location>
        <begin position="32"/>
        <end position="289"/>
    </location>
</feature>
<reference evidence="2 3" key="1">
    <citation type="submission" date="2006-08" db="EMBL/GenBank/DDBJ databases">
        <title>Complete sequence of Maricaulis maris MCS10.</title>
        <authorList>
            <consortium name="US DOE Joint Genome Institute"/>
            <person name="Copeland A."/>
            <person name="Lucas S."/>
            <person name="Lapidus A."/>
            <person name="Barry K."/>
            <person name="Detter J.C."/>
            <person name="Glavina del Rio T."/>
            <person name="Hammon N."/>
            <person name="Israni S."/>
            <person name="Dalin E."/>
            <person name="Tice H."/>
            <person name="Pitluck S."/>
            <person name="Saunders E."/>
            <person name="Brettin T."/>
            <person name="Bruce D."/>
            <person name="Han C."/>
            <person name="Tapia R."/>
            <person name="Gilna P."/>
            <person name="Schmutz J."/>
            <person name="Larimer F."/>
            <person name="Land M."/>
            <person name="Hauser L."/>
            <person name="Kyrpides N."/>
            <person name="Mikhailova N."/>
            <person name="Viollier P."/>
            <person name="Stephens C."/>
            <person name="Richardson P."/>
        </authorList>
    </citation>
    <scope>NUCLEOTIDE SEQUENCE [LARGE SCALE GENOMIC DNA]</scope>
    <source>
        <strain evidence="2 3">MCS10</strain>
    </source>
</reference>
<feature type="signal peptide" evidence="1">
    <location>
        <begin position="1"/>
        <end position="31"/>
    </location>
</feature>
<keyword evidence="1" id="KW-0732">Signal</keyword>